<accession>N6TWU9</accession>
<dbReference type="EMBL" id="KB632123">
    <property type="protein sequence ID" value="ERL88939.1"/>
    <property type="molecule type" value="Genomic_DNA"/>
</dbReference>
<evidence type="ECO:0000256" key="1">
    <source>
        <dbReference type="ARBA" id="ARBA00022438"/>
    </source>
</evidence>
<dbReference type="HOGENOM" id="CLU_1373508_0_0_1"/>
<dbReference type="Proteomes" id="UP000030742">
    <property type="component" value="Unassembled WGS sequence"/>
</dbReference>
<keyword evidence="1" id="KW-0031">Aminopeptidase</keyword>
<dbReference type="InterPro" id="IPR050344">
    <property type="entry name" value="Peptidase_M1_aminopeptidases"/>
</dbReference>
<dbReference type="PANTHER" id="PTHR11533:SF276">
    <property type="entry name" value="GLUTAMYL AMINOPEPTIDASE"/>
    <property type="match status" value="1"/>
</dbReference>
<keyword evidence="2" id="KW-0812">Transmembrane</keyword>
<dbReference type="GO" id="GO:0042277">
    <property type="term" value="F:peptide binding"/>
    <property type="evidence" value="ECO:0007669"/>
    <property type="project" value="TreeGrafter"/>
</dbReference>
<dbReference type="GO" id="GO:0006508">
    <property type="term" value="P:proteolysis"/>
    <property type="evidence" value="ECO:0007669"/>
    <property type="project" value="TreeGrafter"/>
</dbReference>
<organism evidence="4">
    <name type="scientific">Dendroctonus ponderosae</name>
    <name type="common">Mountain pine beetle</name>
    <dbReference type="NCBI Taxonomy" id="77166"/>
    <lineage>
        <taxon>Eukaryota</taxon>
        <taxon>Metazoa</taxon>
        <taxon>Ecdysozoa</taxon>
        <taxon>Arthropoda</taxon>
        <taxon>Hexapoda</taxon>
        <taxon>Insecta</taxon>
        <taxon>Pterygota</taxon>
        <taxon>Neoptera</taxon>
        <taxon>Endopterygota</taxon>
        <taxon>Coleoptera</taxon>
        <taxon>Polyphaga</taxon>
        <taxon>Cucujiformia</taxon>
        <taxon>Curculionidae</taxon>
        <taxon>Scolytinae</taxon>
        <taxon>Dendroctonus</taxon>
    </lineage>
</organism>
<proteinExistence type="predicted"/>
<reference evidence="4 6" key="1">
    <citation type="journal article" date="2013" name="Genome Biol.">
        <title>Draft genome of the mountain pine beetle, Dendroctonus ponderosae Hopkins, a major forest pest.</title>
        <authorList>
            <person name="Keeling C.I."/>
            <person name="Yuen M.M."/>
            <person name="Liao N.Y."/>
            <person name="Docking T.R."/>
            <person name="Chan S.K."/>
            <person name="Taylor G.A."/>
            <person name="Palmquist D.L."/>
            <person name="Jackman S.D."/>
            <person name="Nguyen A."/>
            <person name="Li M."/>
            <person name="Henderson H."/>
            <person name="Janes J.K."/>
            <person name="Zhao Y."/>
            <person name="Pandoh P."/>
            <person name="Moore R."/>
            <person name="Sperling F.A."/>
            <person name="Huber D.P."/>
            <person name="Birol I."/>
            <person name="Jones S.J."/>
            <person name="Bohlmann J."/>
        </authorList>
    </citation>
    <scope>NUCLEOTIDE SEQUENCE</scope>
</reference>
<dbReference type="GO" id="GO:0070006">
    <property type="term" value="F:metalloaminopeptidase activity"/>
    <property type="evidence" value="ECO:0007669"/>
    <property type="project" value="TreeGrafter"/>
</dbReference>
<dbReference type="EMBL" id="KB741125">
    <property type="protein sequence ID" value="ENN73775.1"/>
    <property type="molecule type" value="Genomic_DNA"/>
</dbReference>
<dbReference type="GO" id="GO:0005615">
    <property type="term" value="C:extracellular space"/>
    <property type="evidence" value="ECO:0007669"/>
    <property type="project" value="TreeGrafter"/>
</dbReference>
<dbReference type="GO" id="GO:0008270">
    <property type="term" value="F:zinc ion binding"/>
    <property type="evidence" value="ECO:0007669"/>
    <property type="project" value="TreeGrafter"/>
</dbReference>
<dbReference type="Gene3D" id="2.60.40.1730">
    <property type="entry name" value="tricorn interacting facor f3 domain"/>
    <property type="match status" value="1"/>
</dbReference>
<dbReference type="Pfam" id="PF17900">
    <property type="entry name" value="Peptidase_M1_N"/>
    <property type="match status" value="1"/>
</dbReference>
<evidence type="ECO:0000313" key="5">
    <source>
        <dbReference type="EMBL" id="ERL88939.1"/>
    </source>
</evidence>
<evidence type="ECO:0000313" key="6">
    <source>
        <dbReference type="Proteomes" id="UP000030742"/>
    </source>
</evidence>
<evidence type="ECO:0000256" key="2">
    <source>
        <dbReference type="SAM" id="Phobius"/>
    </source>
</evidence>
<dbReference type="GO" id="GO:0005737">
    <property type="term" value="C:cytoplasm"/>
    <property type="evidence" value="ECO:0007669"/>
    <property type="project" value="TreeGrafter"/>
</dbReference>
<name>N6TWU9_DENPD</name>
<feature type="transmembrane region" description="Helical" evidence="2">
    <location>
        <begin position="21"/>
        <end position="46"/>
    </location>
</feature>
<gene>
    <name evidence="5" type="ORF">D910_06317</name>
    <name evidence="4" type="ORF">YQE_09621</name>
</gene>
<keyword evidence="2" id="KW-0472">Membrane</keyword>
<keyword evidence="1" id="KW-0378">Hydrolase</keyword>
<dbReference type="AlphaFoldDB" id="N6TWU9"/>
<dbReference type="PANTHER" id="PTHR11533">
    <property type="entry name" value="PROTEASE M1 ZINC METALLOPROTEASE"/>
    <property type="match status" value="1"/>
</dbReference>
<sequence length="199" mass="22874">MPCCGRNSDKNVVAVKKGRKCVTFLFSCCMFWFILCVILVTVLVFVGKHLLYNTMESDYQGLMTKPTSANVSKIGEINYFRLPNDARPYLYNLTILPFLDRDYFHGLVNISLRITNPKSELFLHSKMHTIFSVDFMFENRKSLQILSVTNNNKYEVLVITTKEKIFPGNYSLAIKYRGVLEKSLGGLYKSSYESGNQSR</sequence>
<evidence type="ECO:0000313" key="4">
    <source>
        <dbReference type="EMBL" id="ENN73775.1"/>
    </source>
</evidence>
<dbReference type="OrthoDB" id="510539at2759"/>
<feature type="domain" description="Aminopeptidase N-like N-terminal" evidence="3">
    <location>
        <begin position="88"/>
        <end position="197"/>
    </location>
</feature>
<dbReference type="GO" id="GO:0043171">
    <property type="term" value="P:peptide catabolic process"/>
    <property type="evidence" value="ECO:0007669"/>
    <property type="project" value="TreeGrafter"/>
</dbReference>
<dbReference type="SUPFAM" id="SSF63737">
    <property type="entry name" value="Leukotriene A4 hydrolase N-terminal domain"/>
    <property type="match status" value="1"/>
</dbReference>
<protein>
    <recommendedName>
        <fullName evidence="3">Aminopeptidase N-like N-terminal domain-containing protein</fullName>
    </recommendedName>
</protein>
<dbReference type="InterPro" id="IPR042097">
    <property type="entry name" value="Aminopeptidase_N-like_N_sf"/>
</dbReference>
<keyword evidence="2" id="KW-1133">Transmembrane helix</keyword>
<dbReference type="GO" id="GO:0016020">
    <property type="term" value="C:membrane"/>
    <property type="evidence" value="ECO:0007669"/>
    <property type="project" value="TreeGrafter"/>
</dbReference>
<keyword evidence="1" id="KW-0645">Protease</keyword>
<dbReference type="InterPro" id="IPR045357">
    <property type="entry name" value="Aminopeptidase_N-like_N"/>
</dbReference>
<evidence type="ECO:0000259" key="3">
    <source>
        <dbReference type="Pfam" id="PF17900"/>
    </source>
</evidence>
<feature type="non-terminal residue" evidence="4">
    <location>
        <position position="1"/>
    </location>
</feature>